<accession>A0AAU8AYW1</accession>
<protein>
    <submittedName>
        <fullName evidence="3">DNA pilot protein</fullName>
    </submittedName>
</protein>
<keyword evidence="1" id="KW-0472">Membrane</keyword>
<evidence type="ECO:0000313" key="2">
    <source>
        <dbReference type="EMBL" id="XCD04140.1"/>
    </source>
</evidence>
<organism evidence="3">
    <name type="scientific">Dulem virus 124</name>
    <dbReference type="NCBI Taxonomy" id="3145601"/>
    <lineage>
        <taxon>Viruses</taxon>
        <taxon>Monodnaviria</taxon>
        <taxon>Sangervirae</taxon>
        <taxon>Phixviricota</taxon>
        <taxon>Malgrandaviricetes</taxon>
        <taxon>Petitvirales</taxon>
        <taxon>Microviridae</taxon>
        <taxon>Microvirus</taxon>
    </lineage>
</organism>
<proteinExistence type="predicted"/>
<dbReference type="EMBL" id="PP511634">
    <property type="protein sequence ID" value="XCD06105.1"/>
    <property type="molecule type" value="Genomic_DNA"/>
</dbReference>
<sequence length="285" mass="31778">MSFFKSIGRVFRGVGKIVSSPIVGLAGSVLGGVFGRRSERRAQERTEAAQQRHDAMTFEQNQALQDRAFAFNERMSLDAFNRERQSALDFWNMQNEYNSPKAQMQRFKDAGLSPHLIYGQSNMGAPVSVPHQSVPQAAAAQMPYRQLPAKIASFNVFQALMSGYLDMKLKQAELKEKQTDTWLKRRAMDDQHVLAQYMLGKPYFAPHESYLSLHGFRAPVSLVKDAVSYVGNLFSGSGSKSVPKSTKRKVSSVIDGAAKLGLLPTAMALGRYSRRFTKSLVPYGR</sequence>
<keyword evidence="1" id="KW-0812">Transmembrane</keyword>
<name>A0AAU8AYW1_9VIRU</name>
<evidence type="ECO:0000256" key="1">
    <source>
        <dbReference type="SAM" id="Phobius"/>
    </source>
</evidence>
<dbReference type="EMBL" id="PP511509">
    <property type="protein sequence ID" value="XCD04809.1"/>
    <property type="molecule type" value="Genomic_DNA"/>
</dbReference>
<dbReference type="EMBL" id="PP511429">
    <property type="protein sequence ID" value="XCD04140.1"/>
    <property type="molecule type" value="Genomic_DNA"/>
</dbReference>
<evidence type="ECO:0000313" key="5">
    <source>
        <dbReference type="EMBL" id="XCD06507.1"/>
    </source>
</evidence>
<keyword evidence="1" id="KW-1133">Transmembrane helix</keyword>
<evidence type="ECO:0000313" key="3">
    <source>
        <dbReference type="EMBL" id="XCD04809.1"/>
    </source>
</evidence>
<evidence type="ECO:0000313" key="4">
    <source>
        <dbReference type="EMBL" id="XCD06105.1"/>
    </source>
</evidence>
<feature type="transmembrane region" description="Helical" evidence="1">
    <location>
        <begin position="17"/>
        <end position="35"/>
    </location>
</feature>
<reference evidence="3" key="1">
    <citation type="submission" date="2024-03" db="EMBL/GenBank/DDBJ databases">
        <title>Diverse circular DNA viruses in blood, oral, and fecal samples of captive lemurs.</title>
        <authorList>
            <person name="Paietta E.N."/>
            <person name="Kraberger S."/>
            <person name="Lund M.C."/>
            <person name="Custer J.M."/>
            <person name="Vargas K.M."/>
            <person name="Ehmke E.E."/>
            <person name="Yoder A.D."/>
            <person name="Varsani A."/>
        </authorList>
    </citation>
    <scope>NUCLEOTIDE SEQUENCE</scope>
    <source>
        <strain evidence="2">Duke_21_94</strain>
        <strain evidence="3">Duke_24FF_1207</strain>
        <strain evidence="4">Duke_25FF_1258</strain>
        <strain evidence="5">Duke_25FS_117</strain>
    </source>
</reference>
<dbReference type="EMBL" id="PP511680">
    <property type="protein sequence ID" value="XCD06507.1"/>
    <property type="molecule type" value="Genomic_DNA"/>
</dbReference>